<gene>
    <name evidence="2" type="ORF">ABT39_MTgene5012</name>
</gene>
<accession>A0A101LZB0</accession>
<evidence type="ECO:0000313" key="2">
    <source>
        <dbReference type="EMBL" id="KUM48017.1"/>
    </source>
</evidence>
<name>A0A101LZB0_PICGL</name>
<evidence type="ECO:0000256" key="1">
    <source>
        <dbReference type="SAM" id="MobiDB-lite"/>
    </source>
</evidence>
<reference evidence="2" key="1">
    <citation type="journal article" date="2015" name="Genome Biol. Evol.">
        <title>Organellar Genomes of White Spruce (Picea glauca): Assembly and Annotation.</title>
        <authorList>
            <person name="Jackman S.D."/>
            <person name="Warren R.L."/>
            <person name="Gibb E.A."/>
            <person name="Vandervalk B.P."/>
            <person name="Mohamadi H."/>
            <person name="Chu J."/>
            <person name="Raymond A."/>
            <person name="Pleasance S."/>
            <person name="Coope R."/>
            <person name="Wildung M.R."/>
            <person name="Ritland C.E."/>
            <person name="Bousquet J."/>
            <person name="Jones S.J."/>
            <person name="Bohlmann J."/>
            <person name="Birol I."/>
        </authorList>
    </citation>
    <scope>NUCLEOTIDE SEQUENCE [LARGE SCALE GENOMIC DNA]</scope>
    <source>
        <tissue evidence="2">Flushing bud</tissue>
    </source>
</reference>
<keyword evidence="2" id="KW-0496">Mitochondrion</keyword>
<dbReference type="AlphaFoldDB" id="A0A101LZB0"/>
<comment type="caution">
    <text evidence="2">The sequence shown here is derived from an EMBL/GenBank/DDBJ whole genome shotgun (WGS) entry which is preliminary data.</text>
</comment>
<protein>
    <submittedName>
        <fullName evidence="2">Uncharacterized protein</fullName>
    </submittedName>
</protein>
<feature type="compositionally biased region" description="Polar residues" evidence="1">
    <location>
        <begin position="1"/>
        <end position="10"/>
    </location>
</feature>
<proteinExistence type="predicted"/>
<dbReference type="EMBL" id="LKAM01000006">
    <property type="protein sequence ID" value="KUM48017.1"/>
    <property type="molecule type" value="Genomic_DNA"/>
</dbReference>
<sequence length="75" mass="8644">MLDQTRTGSQAHRGDKANKQPKFLPPVQTSRGRYLIPGGKFITYAPGTTSQLSAEFKHSRLREEDRYELRLILKR</sequence>
<organism evidence="2">
    <name type="scientific">Picea glauca</name>
    <name type="common">White spruce</name>
    <name type="synonym">Pinus glauca</name>
    <dbReference type="NCBI Taxonomy" id="3330"/>
    <lineage>
        <taxon>Eukaryota</taxon>
        <taxon>Viridiplantae</taxon>
        <taxon>Streptophyta</taxon>
        <taxon>Embryophyta</taxon>
        <taxon>Tracheophyta</taxon>
        <taxon>Spermatophyta</taxon>
        <taxon>Pinopsida</taxon>
        <taxon>Pinidae</taxon>
        <taxon>Conifers I</taxon>
        <taxon>Pinales</taxon>
        <taxon>Pinaceae</taxon>
        <taxon>Picea</taxon>
    </lineage>
</organism>
<feature type="region of interest" description="Disordered" evidence="1">
    <location>
        <begin position="1"/>
        <end position="30"/>
    </location>
</feature>
<geneLocation type="mitochondrion" evidence="2"/>